<proteinExistence type="predicted"/>
<dbReference type="Proteomes" id="UP000216052">
    <property type="component" value="Chromosome"/>
</dbReference>
<dbReference type="EMBL" id="CP155571">
    <property type="protein sequence ID" value="XFO75531.1"/>
    <property type="molecule type" value="Genomic_DNA"/>
</dbReference>
<name>A0ABZ3JBM6_SPOA4</name>
<evidence type="ECO:0008006" key="3">
    <source>
        <dbReference type="Google" id="ProtNLM"/>
    </source>
</evidence>
<keyword evidence="2" id="KW-1185">Reference proteome</keyword>
<accession>A0ABZ3JBM6</accession>
<evidence type="ECO:0000313" key="2">
    <source>
        <dbReference type="Proteomes" id="UP000216052"/>
    </source>
</evidence>
<sequence>MVFWAVCFCCHNLVLHEGRTALQTVREGLAMENNHLDFERMEEICKDFECMLDFIEQYMAEMNNEISKADLGKNDVLHDIELSRFNAFEGYRMAKDLQRILAVRRFWKDQQDVLRCFQNFCDQHKGLSAAIAKLLRNVNQKNKNAEKGIIRLEFGMI</sequence>
<protein>
    <recommendedName>
        <fullName evidence="3">FlgN protein</fullName>
    </recommendedName>
</protein>
<evidence type="ECO:0000313" key="1">
    <source>
        <dbReference type="EMBL" id="XFO75531.1"/>
    </source>
</evidence>
<reference evidence="1" key="1">
    <citation type="submission" date="2024-05" db="EMBL/GenBank/DDBJ databases">
        <title>Isolation and characterization of Sporomusa carbonis sp. nov., a carboxydotrophic hydrogenogen in the genus of Sporomusa isolated from a charcoal burning pile.</title>
        <authorList>
            <person name="Boeer T."/>
            <person name="Rosenbaum F."/>
            <person name="Eysell L."/>
            <person name="Mueller V."/>
            <person name="Daniel R."/>
            <person name="Poehlein A."/>
        </authorList>
    </citation>
    <scope>NUCLEOTIDE SEQUENCE [LARGE SCALE GENOMIC DNA]</scope>
    <source>
        <strain evidence="1">DSM 3132</strain>
    </source>
</reference>
<organism evidence="1 2">
    <name type="scientific">Sporomusa acidovorans (strain ATCC 49682 / DSM 3132 / Mol)</name>
    <dbReference type="NCBI Taxonomy" id="1123286"/>
    <lineage>
        <taxon>Bacteria</taxon>
        <taxon>Bacillati</taxon>
        <taxon>Bacillota</taxon>
        <taxon>Negativicutes</taxon>
        <taxon>Selenomonadales</taxon>
        <taxon>Sporomusaceae</taxon>
        <taxon>Sporomusa</taxon>
    </lineage>
</organism>
<gene>
    <name evidence="1" type="ORF">SPACI_056530</name>
</gene>